<dbReference type="InterPro" id="IPR006109">
    <property type="entry name" value="G3P_DH_NAD-dep_C"/>
</dbReference>
<protein>
    <submittedName>
        <fullName evidence="3">Glycerol-3-phosphate dehydrogenase [NAD(+)]</fullName>
    </submittedName>
</protein>
<dbReference type="KEGG" id="qsa:O6P43_004733"/>
<proteinExistence type="predicted"/>
<dbReference type="GO" id="GO:0006072">
    <property type="term" value="P:glycerol-3-phosphate metabolic process"/>
    <property type="evidence" value="ECO:0007669"/>
    <property type="project" value="InterPro"/>
</dbReference>
<comment type="caution">
    <text evidence="3">The sequence shown here is derived from an EMBL/GenBank/DDBJ whole genome shotgun (WGS) entry which is preliminary data.</text>
</comment>
<dbReference type="EMBL" id="JARAOO010000003">
    <property type="protein sequence ID" value="KAJ7974700.1"/>
    <property type="molecule type" value="Genomic_DNA"/>
</dbReference>
<dbReference type="PANTHER" id="PTHR11728:SF8">
    <property type="entry name" value="GLYCEROL-3-PHOSPHATE DEHYDROGENASE [NAD(+)]-RELATED"/>
    <property type="match status" value="1"/>
</dbReference>
<keyword evidence="1" id="KW-0520">NAD</keyword>
<evidence type="ECO:0000259" key="2">
    <source>
        <dbReference type="Pfam" id="PF07479"/>
    </source>
</evidence>
<dbReference type="GO" id="GO:0005829">
    <property type="term" value="C:cytosol"/>
    <property type="evidence" value="ECO:0007669"/>
    <property type="project" value="TreeGrafter"/>
</dbReference>
<dbReference type="Proteomes" id="UP001163823">
    <property type="component" value="Chromosome 3"/>
</dbReference>
<dbReference type="PANTHER" id="PTHR11728">
    <property type="entry name" value="GLYCEROL-3-PHOSPHATE DEHYDROGENASE"/>
    <property type="match status" value="1"/>
</dbReference>
<accession>A0AAD7Q4E9</accession>
<organism evidence="3 4">
    <name type="scientific">Quillaja saponaria</name>
    <name type="common">Soap bark tree</name>
    <dbReference type="NCBI Taxonomy" id="32244"/>
    <lineage>
        <taxon>Eukaryota</taxon>
        <taxon>Viridiplantae</taxon>
        <taxon>Streptophyta</taxon>
        <taxon>Embryophyta</taxon>
        <taxon>Tracheophyta</taxon>
        <taxon>Spermatophyta</taxon>
        <taxon>Magnoliopsida</taxon>
        <taxon>eudicotyledons</taxon>
        <taxon>Gunneridae</taxon>
        <taxon>Pentapetalae</taxon>
        <taxon>rosids</taxon>
        <taxon>fabids</taxon>
        <taxon>Fabales</taxon>
        <taxon>Quillajaceae</taxon>
        <taxon>Quillaja</taxon>
    </lineage>
</organism>
<sequence length="112" mass="12544">MDFASRTSNVDLFICGEEARACTEAVKEIISFVAVCGRNRKVAEAFAKNGGNRSFDELEAEMLQGQKLQGVSTAREVYEVLNRRIWLMARVVSPIHNCARDQHWSPSTISHS</sequence>
<evidence type="ECO:0000313" key="3">
    <source>
        <dbReference type="EMBL" id="KAJ7974700.1"/>
    </source>
</evidence>
<feature type="domain" description="Glycerol-3-phosphate dehydrogenase NAD-dependent C-terminal" evidence="2">
    <location>
        <begin position="36"/>
        <end position="86"/>
    </location>
</feature>
<dbReference type="Pfam" id="PF07479">
    <property type="entry name" value="NAD_Gly3P_dh_C"/>
    <property type="match status" value="1"/>
</dbReference>
<dbReference type="InterPro" id="IPR013328">
    <property type="entry name" value="6PGD_dom2"/>
</dbReference>
<dbReference type="AlphaFoldDB" id="A0AAD7Q4E9"/>
<keyword evidence="4" id="KW-1185">Reference proteome</keyword>
<gene>
    <name evidence="3" type="ORF">O6P43_004733</name>
</gene>
<dbReference type="Gene3D" id="1.10.1040.10">
    <property type="entry name" value="N-(1-d-carboxylethyl)-l-norvaline Dehydrogenase, domain 2"/>
    <property type="match status" value="1"/>
</dbReference>
<evidence type="ECO:0000313" key="4">
    <source>
        <dbReference type="Proteomes" id="UP001163823"/>
    </source>
</evidence>
<dbReference type="InterPro" id="IPR008927">
    <property type="entry name" value="6-PGluconate_DH-like_C_sf"/>
</dbReference>
<dbReference type="GO" id="GO:0047952">
    <property type="term" value="F:glycerol-3-phosphate dehydrogenase [NAD(P)+] activity"/>
    <property type="evidence" value="ECO:0007669"/>
    <property type="project" value="TreeGrafter"/>
</dbReference>
<dbReference type="GO" id="GO:0005975">
    <property type="term" value="P:carbohydrate metabolic process"/>
    <property type="evidence" value="ECO:0007669"/>
    <property type="project" value="InterPro"/>
</dbReference>
<dbReference type="SUPFAM" id="SSF48179">
    <property type="entry name" value="6-phosphogluconate dehydrogenase C-terminal domain-like"/>
    <property type="match status" value="1"/>
</dbReference>
<evidence type="ECO:0000256" key="1">
    <source>
        <dbReference type="ARBA" id="ARBA00023027"/>
    </source>
</evidence>
<name>A0AAD7Q4E9_QUISA</name>
<reference evidence="3" key="1">
    <citation type="journal article" date="2023" name="Science">
        <title>Elucidation of the pathway for biosynthesis of saponin adjuvants from the soapbark tree.</title>
        <authorList>
            <person name="Reed J."/>
            <person name="Orme A."/>
            <person name="El-Demerdash A."/>
            <person name="Owen C."/>
            <person name="Martin L.B.B."/>
            <person name="Misra R.C."/>
            <person name="Kikuchi S."/>
            <person name="Rejzek M."/>
            <person name="Martin A.C."/>
            <person name="Harkess A."/>
            <person name="Leebens-Mack J."/>
            <person name="Louveau T."/>
            <person name="Stephenson M.J."/>
            <person name="Osbourn A."/>
        </authorList>
    </citation>
    <scope>NUCLEOTIDE SEQUENCE</scope>
    <source>
        <strain evidence="3">S10</strain>
    </source>
</reference>